<dbReference type="eggNOG" id="KOG1812">
    <property type="taxonomic scope" value="Eukaryota"/>
</dbReference>
<reference evidence="10 11" key="1">
    <citation type="journal article" date="2008" name="PLoS Genet.">
        <title>Genomic islands in the pathogenic filamentous fungus Aspergillus fumigatus.</title>
        <authorList>
            <person name="Fedorova N.D."/>
            <person name="Khaldi N."/>
            <person name="Joardar V.S."/>
            <person name="Maiti R."/>
            <person name="Amedeo P."/>
            <person name="Anderson M.J."/>
            <person name="Crabtree J."/>
            <person name="Silva J.C."/>
            <person name="Badger J.H."/>
            <person name="Albarraq A."/>
            <person name="Angiuoli S."/>
            <person name="Bussey H."/>
            <person name="Bowyer P."/>
            <person name="Cotty P.J."/>
            <person name="Dyer P.S."/>
            <person name="Egan A."/>
            <person name="Galens K."/>
            <person name="Fraser-Liggett C.M."/>
            <person name="Haas B.J."/>
            <person name="Inman J.M."/>
            <person name="Kent R."/>
            <person name="Lemieux S."/>
            <person name="Malavazi I."/>
            <person name="Orvis J."/>
            <person name="Roemer T."/>
            <person name="Ronning C.M."/>
            <person name="Sundaram J.P."/>
            <person name="Sutton G."/>
            <person name="Turner G."/>
            <person name="Venter J.C."/>
            <person name="White O.R."/>
            <person name="Whitty B.R."/>
            <person name="Youngman P."/>
            <person name="Wolfe K.H."/>
            <person name="Goldman G.H."/>
            <person name="Wortman J.R."/>
            <person name="Jiang B."/>
            <person name="Denning D.W."/>
            <person name="Nierman W.C."/>
        </authorList>
    </citation>
    <scope>NUCLEOTIDE SEQUENCE [LARGE SCALE GENOMIC DNA]</scope>
    <source>
        <strain evidence="11">ATCC 1007 / CBS 513.65 / DSM 816 / NCTC 3887 / NRRL 1</strain>
    </source>
</reference>
<dbReference type="GeneID" id="4706969"/>
<keyword evidence="4" id="KW-0479">Metal-binding</keyword>
<evidence type="ECO:0000313" key="10">
    <source>
        <dbReference type="EMBL" id="EAW13350.1"/>
    </source>
</evidence>
<dbReference type="PANTHER" id="PTHR11685">
    <property type="entry name" value="RBR FAMILY RING FINGER AND IBR DOMAIN-CONTAINING"/>
    <property type="match status" value="1"/>
</dbReference>
<evidence type="ECO:0000256" key="4">
    <source>
        <dbReference type="ARBA" id="ARBA00022723"/>
    </source>
</evidence>
<dbReference type="GO" id="GO:0061630">
    <property type="term" value="F:ubiquitin protein ligase activity"/>
    <property type="evidence" value="ECO:0007669"/>
    <property type="project" value="UniProtKB-EC"/>
</dbReference>
<dbReference type="AlphaFoldDB" id="A1C926"/>
<dbReference type="InterPro" id="IPR002867">
    <property type="entry name" value="IBR_dom"/>
</dbReference>
<dbReference type="KEGG" id="act:ACLA_053960"/>
<evidence type="ECO:0000256" key="2">
    <source>
        <dbReference type="ARBA" id="ARBA00012251"/>
    </source>
</evidence>
<protein>
    <recommendedName>
        <fullName evidence="2">RBR-type E3 ubiquitin transferase</fullName>
        <ecNumber evidence="2">2.3.2.31</ecNumber>
    </recommendedName>
</protein>
<sequence>MALVAVTDEQLFPPKCCAKEIPQETVVSKLRRKEKALYAYKLQEYATPKAERRYCPALGCGRWIPLDKLNSSSPTQNCPYCNTAICSCCHNAAHGSQECPFDHGLTAFIELAQMEGWQRCYNCGEVVERESGCDHIVCRCGAQFCYNCGKPWITCCCSGSGKGRTRPFQADGNGLTVEEIAELSVMVTAVVHAERELEIERLANERQKHQTGWLNGRF</sequence>
<dbReference type="GO" id="GO:0008270">
    <property type="term" value="F:zinc ion binding"/>
    <property type="evidence" value="ECO:0007669"/>
    <property type="project" value="UniProtKB-KW"/>
</dbReference>
<dbReference type="VEuPathDB" id="FungiDB:ACLA_053960"/>
<dbReference type="SMART" id="SM00647">
    <property type="entry name" value="IBR"/>
    <property type="match status" value="2"/>
</dbReference>
<gene>
    <name evidence="10" type="ORF">ACLA_053960</name>
</gene>
<keyword evidence="5" id="KW-0677">Repeat</keyword>
<dbReference type="GO" id="GO:0016567">
    <property type="term" value="P:protein ubiquitination"/>
    <property type="evidence" value="ECO:0007669"/>
    <property type="project" value="InterPro"/>
</dbReference>
<dbReference type="Proteomes" id="UP000006701">
    <property type="component" value="Unassembled WGS sequence"/>
</dbReference>
<evidence type="ECO:0000259" key="9">
    <source>
        <dbReference type="PROSITE" id="PS51873"/>
    </source>
</evidence>
<comment type="catalytic activity">
    <reaction evidence="1">
        <text>[E2 ubiquitin-conjugating enzyme]-S-ubiquitinyl-L-cysteine + [acceptor protein]-L-lysine = [E2 ubiquitin-conjugating enzyme]-L-cysteine + [acceptor protein]-N(6)-ubiquitinyl-L-lysine.</text>
        <dbReference type="EC" id="2.3.2.31"/>
    </reaction>
</comment>
<dbReference type="HOGENOM" id="CLU_022048_5_0_1"/>
<dbReference type="OrthoDB" id="9977870at2759"/>
<evidence type="ECO:0000256" key="5">
    <source>
        <dbReference type="ARBA" id="ARBA00022737"/>
    </source>
</evidence>
<name>A1C926_ASPCL</name>
<dbReference type="CDD" id="cd20335">
    <property type="entry name" value="BRcat_RBR"/>
    <property type="match status" value="1"/>
</dbReference>
<keyword evidence="6" id="KW-0863">Zinc-finger</keyword>
<dbReference type="CDD" id="cd22584">
    <property type="entry name" value="Rcat_RBR_unk"/>
    <property type="match status" value="1"/>
</dbReference>
<evidence type="ECO:0000313" key="11">
    <source>
        <dbReference type="Proteomes" id="UP000006701"/>
    </source>
</evidence>
<keyword evidence="8" id="KW-0862">Zinc</keyword>
<dbReference type="EMBL" id="DS027048">
    <property type="protein sequence ID" value="EAW13350.1"/>
    <property type="molecule type" value="Genomic_DNA"/>
</dbReference>
<keyword evidence="11" id="KW-1185">Reference proteome</keyword>
<dbReference type="InterPro" id="IPR031127">
    <property type="entry name" value="E3_UB_ligase_RBR"/>
</dbReference>
<dbReference type="RefSeq" id="XP_001274776.1">
    <property type="nucleotide sequence ID" value="XM_001274775.1"/>
</dbReference>
<dbReference type="EC" id="2.3.2.31" evidence="2"/>
<evidence type="ECO:0000256" key="3">
    <source>
        <dbReference type="ARBA" id="ARBA00022679"/>
    </source>
</evidence>
<evidence type="ECO:0000256" key="6">
    <source>
        <dbReference type="ARBA" id="ARBA00022771"/>
    </source>
</evidence>
<dbReference type="PROSITE" id="PS51873">
    <property type="entry name" value="TRIAD"/>
    <property type="match status" value="1"/>
</dbReference>
<evidence type="ECO:0000256" key="8">
    <source>
        <dbReference type="ARBA" id="ARBA00022833"/>
    </source>
</evidence>
<dbReference type="OMA" id="NDKADEM"/>
<accession>A1C926</accession>
<dbReference type="Pfam" id="PF01485">
    <property type="entry name" value="IBR"/>
    <property type="match status" value="2"/>
</dbReference>
<keyword evidence="3" id="KW-0808">Transferase</keyword>
<dbReference type="InterPro" id="IPR044066">
    <property type="entry name" value="TRIAD_supradom"/>
</dbReference>
<organism evidence="10 11">
    <name type="scientific">Aspergillus clavatus (strain ATCC 1007 / CBS 513.65 / DSM 816 / NCTC 3887 / NRRL 1 / QM 1276 / 107)</name>
    <dbReference type="NCBI Taxonomy" id="344612"/>
    <lineage>
        <taxon>Eukaryota</taxon>
        <taxon>Fungi</taxon>
        <taxon>Dikarya</taxon>
        <taxon>Ascomycota</taxon>
        <taxon>Pezizomycotina</taxon>
        <taxon>Eurotiomycetes</taxon>
        <taxon>Eurotiomycetidae</taxon>
        <taxon>Eurotiales</taxon>
        <taxon>Aspergillaceae</taxon>
        <taxon>Aspergillus</taxon>
        <taxon>Aspergillus subgen. Fumigati</taxon>
    </lineage>
</organism>
<evidence type="ECO:0000256" key="1">
    <source>
        <dbReference type="ARBA" id="ARBA00001798"/>
    </source>
</evidence>
<evidence type="ECO:0000256" key="7">
    <source>
        <dbReference type="ARBA" id="ARBA00022786"/>
    </source>
</evidence>
<dbReference type="Gene3D" id="1.20.120.1750">
    <property type="match status" value="1"/>
</dbReference>
<keyword evidence="7" id="KW-0833">Ubl conjugation pathway</keyword>
<dbReference type="SUPFAM" id="SSF57850">
    <property type="entry name" value="RING/U-box"/>
    <property type="match status" value="1"/>
</dbReference>
<feature type="domain" description="RING-type" evidence="9">
    <location>
        <begin position="1"/>
        <end position="166"/>
    </location>
</feature>
<proteinExistence type="predicted"/>